<accession>A0AAV7QAI2</accession>
<name>A0AAV7QAI2_PLEWA</name>
<keyword evidence="2" id="KW-1185">Reference proteome</keyword>
<gene>
    <name evidence="1" type="ORF">NDU88_002999</name>
</gene>
<reference evidence="1" key="1">
    <citation type="journal article" date="2022" name="bioRxiv">
        <title>Sequencing and chromosome-scale assembly of the giantPleurodeles waltlgenome.</title>
        <authorList>
            <person name="Brown T."/>
            <person name="Elewa A."/>
            <person name="Iarovenko S."/>
            <person name="Subramanian E."/>
            <person name="Araus A.J."/>
            <person name="Petzold A."/>
            <person name="Susuki M."/>
            <person name="Suzuki K.-i.T."/>
            <person name="Hayashi T."/>
            <person name="Toyoda A."/>
            <person name="Oliveira C."/>
            <person name="Osipova E."/>
            <person name="Leigh N.D."/>
            <person name="Simon A."/>
            <person name="Yun M.H."/>
        </authorList>
    </citation>
    <scope>NUCLEOTIDE SEQUENCE</scope>
    <source>
        <strain evidence="1">20211129_DDA</strain>
        <tissue evidence="1">Liver</tissue>
    </source>
</reference>
<proteinExistence type="predicted"/>
<dbReference type="AlphaFoldDB" id="A0AAV7QAI2"/>
<comment type="caution">
    <text evidence="1">The sequence shown here is derived from an EMBL/GenBank/DDBJ whole genome shotgun (WGS) entry which is preliminary data.</text>
</comment>
<evidence type="ECO:0000313" key="1">
    <source>
        <dbReference type="EMBL" id="KAJ1136584.1"/>
    </source>
</evidence>
<protein>
    <submittedName>
        <fullName evidence="1">Uncharacterized protein</fullName>
    </submittedName>
</protein>
<dbReference type="Proteomes" id="UP001066276">
    <property type="component" value="Chromosome 6"/>
</dbReference>
<evidence type="ECO:0000313" key="2">
    <source>
        <dbReference type="Proteomes" id="UP001066276"/>
    </source>
</evidence>
<dbReference type="EMBL" id="JANPWB010000010">
    <property type="protein sequence ID" value="KAJ1136584.1"/>
    <property type="molecule type" value="Genomic_DNA"/>
</dbReference>
<organism evidence="1 2">
    <name type="scientific">Pleurodeles waltl</name>
    <name type="common">Iberian ribbed newt</name>
    <dbReference type="NCBI Taxonomy" id="8319"/>
    <lineage>
        <taxon>Eukaryota</taxon>
        <taxon>Metazoa</taxon>
        <taxon>Chordata</taxon>
        <taxon>Craniata</taxon>
        <taxon>Vertebrata</taxon>
        <taxon>Euteleostomi</taxon>
        <taxon>Amphibia</taxon>
        <taxon>Batrachia</taxon>
        <taxon>Caudata</taxon>
        <taxon>Salamandroidea</taxon>
        <taxon>Salamandridae</taxon>
        <taxon>Pleurodelinae</taxon>
        <taxon>Pleurodeles</taxon>
    </lineage>
</organism>
<sequence>MRIRKAYVIYAYVSMLPRLNCRIVALPATLYDLGFDLLLFAHPRQVREPLASIEGSGCSDTPRDAFVSGEAVAIAAVYVKQVSHSKVIHVAVL</sequence>